<evidence type="ECO:0000313" key="2">
    <source>
        <dbReference type="Proteomes" id="UP000606730"/>
    </source>
</evidence>
<dbReference type="AlphaFoldDB" id="A0A917EIR4"/>
<protein>
    <submittedName>
        <fullName evidence="1">Uncharacterized protein</fullName>
    </submittedName>
</protein>
<accession>A0A917EIR4</accession>
<evidence type="ECO:0000313" key="1">
    <source>
        <dbReference type="EMBL" id="GGE47805.1"/>
    </source>
</evidence>
<reference evidence="1" key="1">
    <citation type="journal article" date="2014" name="Int. J. Syst. Evol. Microbiol.">
        <title>Complete genome sequence of Corynebacterium casei LMG S-19264T (=DSM 44701T), isolated from a smear-ripened cheese.</title>
        <authorList>
            <consortium name="US DOE Joint Genome Institute (JGI-PGF)"/>
            <person name="Walter F."/>
            <person name="Albersmeier A."/>
            <person name="Kalinowski J."/>
            <person name="Ruckert C."/>
        </authorList>
    </citation>
    <scope>NUCLEOTIDE SEQUENCE</scope>
    <source>
        <strain evidence="1">CGMCC 1.16012</strain>
    </source>
</reference>
<dbReference type="Proteomes" id="UP000606730">
    <property type="component" value="Unassembled WGS sequence"/>
</dbReference>
<dbReference type="EMBL" id="BMKN01000001">
    <property type="protein sequence ID" value="GGE47805.1"/>
    <property type="molecule type" value="Genomic_DNA"/>
</dbReference>
<gene>
    <name evidence="1" type="ORF">GCM10011517_14520</name>
</gene>
<keyword evidence="2" id="KW-1185">Reference proteome</keyword>
<reference evidence="1" key="2">
    <citation type="submission" date="2020-09" db="EMBL/GenBank/DDBJ databases">
        <authorList>
            <person name="Sun Q."/>
            <person name="Zhou Y."/>
        </authorList>
    </citation>
    <scope>NUCLEOTIDE SEQUENCE</scope>
    <source>
        <strain evidence="1">CGMCC 1.16012</strain>
    </source>
</reference>
<organism evidence="1 2">
    <name type="scientific">Actibacterium pelagium</name>
    <dbReference type="NCBI Taxonomy" id="2029103"/>
    <lineage>
        <taxon>Bacteria</taxon>
        <taxon>Pseudomonadati</taxon>
        <taxon>Pseudomonadota</taxon>
        <taxon>Alphaproteobacteria</taxon>
        <taxon>Rhodobacterales</taxon>
        <taxon>Roseobacteraceae</taxon>
        <taxon>Actibacterium</taxon>
    </lineage>
</organism>
<proteinExistence type="predicted"/>
<comment type="caution">
    <text evidence="1">The sequence shown here is derived from an EMBL/GenBank/DDBJ whole genome shotgun (WGS) entry which is preliminary data.</text>
</comment>
<sequence length="141" mass="16227">MRMQFLKRKAVPMPKTFKMRTHILAVTLATAGTAPLADTVPEPRFPPDRTDLRFYFACNALAETRLPSFGEASTCGMIFERLKLSLVSQMSFEDFNQLPLRERNKLSLRGYRALHLWMDEHQKVVELLKDEVTADQIPTVE</sequence>
<name>A0A917EIR4_9RHOB</name>